<name>A0A162AAI9_9GAMM</name>
<evidence type="ECO:0000313" key="1">
    <source>
        <dbReference type="EMBL" id="KZN46703.1"/>
    </source>
</evidence>
<dbReference type="PATRIC" id="fig|1365253.3.peg.2825"/>
<protein>
    <recommendedName>
        <fullName evidence="3">Threonine transporter</fullName>
    </recommendedName>
</protein>
<dbReference type="AlphaFoldDB" id="A0A162AAI9"/>
<dbReference type="Pfam" id="PF20288">
    <property type="entry name" value="MC2"/>
    <property type="match status" value="1"/>
</dbReference>
<reference evidence="1 2" key="1">
    <citation type="submission" date="2013-07" db="EMBL/GenBank/DDBJ databases">
        <title>Comparative Genomic and Metabolomic Analysis of Twelve Strains of Pseudoalteromonas luteoviolacea.</title>
        <authorList>
            <person name="Vynne N.G."/>
            <person name="Mansson M."/>
            <person name="Gram L."/>
        </authorList>
    </citation>
    <scope>NUCLEOTIDE SEQUENCE [LARGE SCALE GENOMIC DNA]</scope>
    <source>
        <strain evidence="1 2">NCIMB 1942</strain>
    </source>
</reference>
<proteinExistence type="predicted"/>
<comment type="caution">
    <text evidence="1">The sequence shown here is derived from an EMBL/GenBank/DDBJ whole genome shotgun (WGS) entry which is preliminary data.</text>
</comment>
<sequence length="142" mass="16400">MSERPIFNSALEAGVRAVSFLNTFFPKNLDFEQLIKVDYILVNSSDFGGPQSLHPQTPNRIGELNSRRKTVRSGVDLMKRFGLIDLKLTDTGVYYFASEEAEPFLELMKANYSLEIKDRSKWLAKEVNNYGFERLDRELNNR</sequence>
<dbReference type="EMBL" id="AUXT01000164">
    <property type="protein sequence ID" value="KZN46703.1"/>
    <property type="molecule type" value="Genomic_DNA"/>
</dbReference>
<dbReference type="OrthoDB" id="8662245at2"/>
<dbReference type="Proteomes" id="UP000076587">
    <property type="component" value="Unassembled WGS sequence"/>
</dbReference>
<evidence type="ECO:0008006" key="3">
    <source>
        <dbReference type="Google" id="ProtNLM"/>
    </source>
</evidence>
<gene>
    <name evidence="1" type="ORF">N482_11545</name>
</gene>
<evidence type="ECO:0000313" key="2">
    <source>
        <dbReference type="Proteomes" id="UP000076587"/>
    </source>
</evidence>
<organism evidence="1 2">
    <name type="scientific">Pseudoalteromonas luteoviolacea NCIMB 1942</name>
    <dbReference type="NCBI Taxonomy" id="1365253"/>
    <lineage>
        <taxon>Bacteria</taxon>
        <taxon>Pseudomonadati</taxon>
        <taxon>Pseudomonadota</taxon>
        <taxon>Gammaproteobacteria</taxon>
        <taxon>Alteromonadales</taxon>
        <taxon>Pseudoalteromonadaceae</taxon>
        <taxon>Pseudoalteromonas</taxon>
    </lineage>
</organism>
<dbReference type="InterPro" id="IPR046904">
    <property type="entry name" value="ABC-3C_MC2"/>
</dbReference>
<accession>A0A162AAI9</accession>
<dbReference type="RefSeq" id="WP_063377410.1">
    <property type="nucleotide sequence ID" value="NZ_AUXT01000164.1"/>
</dbReference>